<protein>
    <submittedName>
        <fullName evidence="2">DUF3099 domain-containing protein</fullName>
    </submittedName>
</protein>
<dbReference type="Pfam" id="PF11298">
    <property type="entry name" value="DUF3099"/>
    <property type="match status" value="1"/>
</dbReference>
<dbReference type="AlphaFoldDB" id="A0A934SRM6"/>
<dbReference type="Proteomes" id="UP000636458">
    <property type="component" value="Unassembled WGS sequence"/>
</dbReference>
<evidence type="ECO:0000313" key="3">
    <source>
        <dbReference type="EMBL" id="MBK4348003.1"/>
    </source>
</evidence>
<dbReference type="EMBL" id="JAEPES010000001">
    <property type="protein sequence ID" value="MBK4346874.1"/>
    <property type="molecule type" value="Genomic_DNA"/>
</dbReference>
<evidence type="ECO:0000256" key="1">
    <source>
        <dbReference type="SAM" id="Phobius"/>
    </source>
</evidence>
<keyword evidence="1" id="KW-0472">Membrane</keyword>
<feature type="transmembrane region" description="Helical" evidence="1">
    <location>
        <begin position="22"/>
        <end position="43"/>
    </location>
</feature>
<accession>A0A934SRM6</accession>
<comment type="caution">
    <text evidence="2">The sequence shown here is derived from an EMBL/GenBank/DDBJ whole genome shotgun (WGS) entry which is preliminary data.</text>
</comment>
<keyword evidence="1" id="KW-0812">Transmembrane</keyword>
<dbReference type="RefSeq" id="WP_200555160.1">
    <property type="nucleotide sequence ID" value="NZ_JAEPES010000001.1"/>
</dbReference>
<proteinExistence type="predicted"/>
<sequence>MAKMQSITSIPRSPQDDRRSRVIQYSIAMAIRMVCIVLCLFVRGWWLLLPAIGAVVLPYIAVVLANATTQRGSAPVLRPGGIVRVAPIIPTPADAPPAGHDESHR</sequence>
<dbReference type="EMBL" id="JAEPES010000003">
    <property type="protein sequence ID" value="MBK4348003.1"/>
    <property type="molecule type" value="Genomic_DNA"/>
</dbReference>
<name>A0A934SRM6_9MICO</name>
<evidence type="ECO:0000313" key="4">
    <source>
        <dbReference type="Proteomes" id="UP000636458"/>
    </source>
</evidence>
<reference evidence="2" key="1">
    <citation type="submission" date="2021-01" db="EMBL/GenBank/DDBJ databases">
        <title>Lacisediminihabitans sp. nov. strain G11-30, isolated from Antarctic Soil.</title>
        <authorList>
            <person name="Li J."/>
        </authorList>
    </citation>
    <scope>NUCLEOTIDE SEQUENCE</scope>
    <source>
        <strain evidence="2">G11-30</strain>
    </source>
</reference>
<dbReference type="InterPro" id="IPR021449">
    <property type="entry name" value="DUF3099"/>
</dbReference>
<keyword evidence="4" id="KW-1185">Reference proteome</keyword>
<feature type="transmembrane region" description="Helical" evidence="1">
    <location>
        <begin position="49"/>
        <end position="68"/>
    </location>
</feature>
<gene>
    <name evidence="2" type="ORF">IV501_04450</name>
    <name evidence="3" type="ORF">IV501_10175</name>
</gene>
<organism evidence="2 4">
    <name type="scientific">Lacisediminihabitans changchengi</name>
    <dbReference type="NCBI Taxonomy" id="2787634"/>
    <lineage>
        <taxon>Bacteria</taxon>
        <taxon>Bacillati</taxon>
        <taxon>Actinomycetota</taxon>
        <taxon>Actinomycetes</taxon>
        <taxon>Micrococcales</taxon>
        <taxon>Microbacteriaceae</taxon>
        <taxon>Lacisediminihabitans</taxon>
    </lineage>
</organism>
<evidence type="ECO:0000313" key="2">
    <source>
        <dbReference type="EMBL" id="MBK4346874.1"/>
    </source>
</evidence>
<keyword evidence="1" id="KW-1133">Transmembrane helix</keyword>